<accession>A0A2C9VMV1</accession>
<sequence length="210" mass="22831">MAATATRSSRKSSTGPGIRSLSPSGRFHLPYSQSSSTSFASSSSSFASRSSTLFSGHHQYHRSASPTRVNLYGNAPTASSIRFSLDRPISPNRSISTTNPSRGHQVVRKPSTPKRTCMCSPTTHPGSFRCSLHKNSNNSHSVNYSPNTRLNARRSAMTNSLVRICGVEGDLVKRALSALIRPSSHQQRRRAAFQPRPSRLSVMCKAGDVQ</sequence>
<feature type="compositionally biased region" description="Polar residues" evidence="1">
    <location>
        <begin position="91"/>
        <end position="102"/>
    </location>
</feature>
<comment type="caution">
    <text evidence="2">The sequence shown here is derived from an EMBL/GenBank/DDBJ whole genome shotgun (WGS) entry which is preliminary data.</text>
</comment>
<dbReference type="Gramene" id="Manes.06G043600.1.v8.1">
    <property type="protein sequence ID" value="Manes.06G043600.1.v8.1.CDS.1"/>
    <property type="gene ID" value="Manes.06G043600.v8.1"/>
</dbReference>
<evidence type="ECO:0000256" key="1">
    <source>
        <dbReference type="SAM" id="MobiDB-lite"/>
    </source>
</evidence>
<dbReference type="Gramene" id="Manes.06G043600.4.v8.1">
    <property type="protein sequence ID" value="Manes.06G043600.4.v8.1.CDS.1"/>
    <property type="gene ID" value="Manes.06G043600.v8.1"/>
</dbReference>
<dbReference type="OrthoDB" id="1931102at2759"/>
<dbReference type="PANTHER" id="PTHR33132:SF137">
    <property type="entry name" value="SERINE-RICH PROTEIN-LIKE PROTEIN"/>
    <property type="match status" value="1"/>
</dbReference>
<protein>
    <recommendedName>
        <fullName evidence="4">Serine-rich protein-like protein</fullName>
    </recommendedName>
</protein>
<dbReference type="OMA" id="HQVVRKP"/>
<reference evidence="3" key="1">
    <citation type="journal article" date="2016" name="Nat. Biotechnol.">
        <title>Sequencing wild and cultivated cassava and related species reveals extensive interspecific hybridization and genetic diversity.</title>
        <authorList>
            <person name="Bredeson J.V."/>
            <person name="Lyons J.B."/>
            <person name="Prochnik S.E."/>
            <person name="Wu G.A."/>
            <person name="Ha C.M."/>
            <person name="Edsinger-Gonzales E."/>
            <person name="Grimwood J."/>
            <person name="Schmutz J."/>
            <person name="Rabbi I.Y."/>
            <person name="Egesi C."/>
            <person name="Nauluvula P."/>
            <person name="Lebot V."/>
            <person name="Ndunguru J."/>
            <person name="Mkamilo G."/>
            <person name="Bart R.S."/>
            <person name="Setter T.L."/>
            <person name="Gleadow R.M."/>
            <person name="Kulakow P."/>
            <person name="Ferguson M.E."/>
            <person name="Rounsley S."/>
            <person name="Rokhsar D.S."/>
        </authorList>
    </citation>
    <scope>NUCLEOTIDE SEQUENCE [LARGE SCALE GENOMIC DNA]</scope>
    <source>
        <strain evidence="3">cv. AM560-2</strain>
    </source>
</reference>
<gene>
    <name evidence="2" type="ORF">MANES_06G043600v8</name>
</gene>
<proteinExistence type="predicted"/>
<evidence type="ECO:0000313" key="3">
    <source>
        <dbReference type="Proteomes" id="UP000091857"/>
    </source>
</evidence>
<keyword evidence="3" id="KW-1185">Reference proteome</keyword>
<dbReference type="STRING" id="3983.A0A2C9VMV1"/>
<feature type="compositionally biased region" description="Low complexity" evidence="1">
    <location>
        <begin position="1"/>
        <end position="14"/>
    </location>
</feature>
<dbReference type="AlphaFoldDB" id="A0A2C9VMV1"/>
<dbReference type="Proteomes" id="UP000091857">
    <property type="component" value="Chromosome 6"/>
</dbReference>
<organism evidence="2 3">
    <name type="scientific">Manihot esculenta</name>
    <name type="common">Cassava</name>
    <name type="synonym">Jatropha manihot</name>
    <dbReference type="NCBI Taxonomy" id="3983"/>
    <lineage>
        <taxon>Eukaryota</taxon>
        <taxon>Viridiplantae</taxon>
        <taxon>Streptophyta</taxon>
        <taxon>Embryophyta</taxon>
        <taxon>Tracheophyta</taxon>
        <taxon>Spermatophyta</taxon>
        <taxon>Magnoliopsida</taxon>
        <taxon>eudicotyledons</taxon>
        <taxon>Gunneridae</taxon>
        <taxon>Pentapetalae</taxon>
        <taxon>rosids</taxon>
        <taxon>fabids</taxon>
        <taxon>Malpighiales</taxon>
        <taxon>Euphorbiaceae</taxon>
        <taxon>Crotonoideae</taxon>
        <taxon>Manihoteae</taxon>
        <taxon>Manihot</taxon>
    </lineage>
</organism>
<dbReference type="EMBL" id="CM004392">
    <property type="protein sequence ID" value="OAY46987.1"/>
    <property type="molecule type" value="Genomic_DNA"/>
</dbReference>
<evidence type="ECO:0008006" key="4">
    <source>
        <dbReference type="Google" id="ProtNLM"/>
    </source>
</evidence>
<dbReference type="PANTHER" id="PTHR33132">
    <property type="entry name" value="OSJNBB0118P14.9 PROTEIN"/>
    <property type="match status" value="1"/>
</dbReference>
<name>A0A2C9VMV1_MANES</name>
<evidence type="ECO:0000313" key="2">
    <source>
        <dbReference type="EMBL" id="OAY46987.1"/>
    </source>
</evidence>
<dbReference type="Gramene" id="Manes.06G043600.3.v8.1">
    <property type="protein sequence ID" value="Manes.06G043600.3.v8.1.CDS.1"/>
    <property type="gene ID" value="Manes.06G043600.v8.1"/>
</dbReference>
<feature type="region of interest" description="Disordered" evidence="1">
    <location>
        <begin position="1"/>
        <end position="34"/>
    </location>
</feature>
<feature type="region of interest" description="Disordered" evidence="1">
    <location>
        <begin position="85"/>
        <end position="120"/>
    </location>
</feature>